<sequence length="95" mass="10574">MTFSCTTAFWEALASDVPKGLTLGSTQKDSVEGTPWSGLPQLFLQYGMSHASPFQYLSHSQYTLLAAELPGVHFPWPEQLLGQELILEEKDVFII</sequence>
<name>A0A4Z2FWW5_9TELE</name>
<keyword evidence="2" id="KW-1185">Reference proteome</keyword>
<evidence type="ECO:0000313" key="2">
    <source>
        <dbReference type="Proteomes" id="UP000314294"/>
    </source>
</evidence>
<reference evidence="1 2" key="1">
    <citation type="submission" date="2019-03" db="EMBL/GenBank/DDBJ databases">
        <title>First draft genome of Liparis tanakae, snailfish: a comprehensive survey of snailfish specific genes.</title>
        <authorList>
            <person name="Kim W."/>
            <person name="Song I."/>
            <person name="Jeong J.-H."/>
            <person name="Kim D."/>
            <person name="Kim S."/>
            <person name="Ryu S."/>
            <person name="Song J.Y."/>
            <person name="Lee S.K."/>
        </authorList>
    </citation>
    <scope>NUCLEOTIDE SEQUENCE [LARGE SCALE GENOMIC DNA]</scope>
    <source>
        <tissue evidence="1">Muscle</tissue>
    </source>
</reference>
<gene>
    <name evidence="1" type="ORF">EYF80_044535</name>
</gene>
<protein>
    <submittedName>
        <fullName evidence="1">Uncharacterized protein</fullName>
    </submittedName>
</protein>
<organism evidence="1 2">
    <name type="scientific">Liparis tanakae</name>
    <name type="common">Tanaka's snailfish</name>
    <dbReference type="NCBI Taxonomy" id="230148"/>
    <lineage>
        <taxon>Eukaryota</taxon>
        <taxon>Metazoa</taxon>
        <taxon>Chordata</taxon>
        <taxon>Craniata</taxon>
        <taxon>Vertebrata</taxon>
        <taxon>Euteleostomi</taxon>
        <taxon>Actinopterygii</taxon>
        <taxon>Neopterygii</taxon>
        <taxon>Teleostei</taxon>
        <taxon>Neoteleostei</taxon>
        <taxon>Acanthomorphata</taxon>
        <taxon>Eupercaria</taxon>
        <taxon>Perciformes</taxon>
        <taxon>Cottioidei</taxon>
        <taxon>Cottales</taxon>
        <taxon>Liparidae</taxon>
        <taxon>Liparis</taxon>
    </lineage>
</organism>
<evidence type="ECO:0000313" key="1">
    <source>
        <dbReference type="EMBL" id="TNN45263.1"/>
    </source>
</evidence>
<accession>A0A4Z2FWW5</accession>
<dbReference type="AlphaFoldDB" id="A0A4Z2FWW5"/>
<comment type="caution">
    <text evidence="1">The sequence shown here is derived from an EMBL/GenBank/DDBJ whole genome shotgun (WGS) entry which is preliminary data.</text>
</comment>
<dbReference type="Proteomes" id="UP000314294">
    <property type="component" value="Unassembled WGS sequence"/>
</dbReference>
<proteinExistence type="predicted"/>
<dbReference type="EMBL" id="SRLO01000856">
    <property type="protein sequence ID" value="TNN45263.1"/>
    <property type="molecule type" value="Genomic_DNA"/>
</dbReference>